<gene>
    <name evidence="3" type="ORF">Fadolivirus_1_184</name>
</gene>
<dbReference type="EMBL" id="MT418680">
    <property type="protein sequence ID" value="QKF93642.1"/>
    <property type="molecule type" value="Genomic_DNA"/>
</dbReference>
<name>A0A7D3R0F5_9VIRU</name>
<keyword evidence="2" id="KW-0472">Membrane</keyword>
<evidence type="ECO:0000256" key="2">
    <source>
        <dbReference type="SAM" id="Phobius"/>
    </source>
</evidence>
<dbReference type="Proteomes" id="UP001162001">
    <property type="component" value="Segment"/>
</dbReference>
<proteinExistence type="predicted"/>
<reference evidence="3 4" key="1">
    <citation type="submission" date="2020-04" db="EMBL/GenBank/DDBJ databases">
        <title>Advantages and limits of metagenomic assembly and binning of a giant virus.</title>
        <authorList>
            <person name="Schulz F."/>
            <person name="Andreani J."/>
            <person name="Francis R."/>
            <person name="Boudjemaa H."/>
            <person name="Bou Khalil J.Y."/>
            <person name="Lee J."/>
            <person name="La Scola B."/>
            <person name="Woyke T."/>
        </authorList>
    </citation>
    <scope>NUCLEOTIDE SEQUENCE [LARGE SCALE GENOMIC DNA]</scope>
    <source>
        <strain evidence="3 4">FV1/VV64</strain>
    </source>
</reference>
<feature type="transmembrane region" description="Helical" evidence="2">
    <location>
        <begin position="178"/>
        <end position="197"/>
    </location>
</feature>
<feature type="transmembrane region" description="Helical" evidence="2">
    <location>
        <begin position="204"/>
        <end position="224"/>
    </location>
</feature>
<sequence>MRCIEITNLSNKDKLACNLSVTDKYKFMYDMLDHQPNNVIFSYKFDDMEQFIVCRGDNDDFMIEKINDSLHMKVIEHLCHIEYNKSYDRISSIVDNLTKLSEKYNFPIKFDKQQIIHMLNKLNEGENKTKILEARDQYLAKLKKEEEEKKKSKNINQQGGILIWLIEDKLLPKLPKTVGLIIWGVFEIIDIVLLILASIPGLQLVYGAGFVIDIISIVYCFLRFDIMGMVGGVVSIIPLVGDVLGAIIRIIGKIKSYTRKFKAGVRVGKSVVGTAKDVRRDVQQGNVSASSFGRLLNVPGNVLMAASPKGKKTKKVLEGLNIAAMAGQTVLASQQAQTYQDPNQYQQSQYIEQQPQYIEQQPQFIQQQPQFGQQQPQFIQQQPQFVQQ</sequence>
<evidence type="ECO:0000313" key="4">
    <source>
        <dbReference type="Proteomes" id="UP001162001"/>
    </source>
</evidence>
<feature type="coiled-coil region" evidence="1">
    <location>
        <begin position="128"/>
        <end position="155"/>
    </location>
</feature>
<evidence type="ECO:0000313" key="3">
    <source>
        <dbReference type="EMBL" id="QKF93642.1"/>
    </source>
</evidence>
<accession>A0A7D3R0F5</accession>
<keyword evidence="1" id="KW-0175">Coiled coil</keyword>
<protein>
    <submittedName>
        <fullName evidence="3">Uncharacterized protein</fullName>
    </submittedName>
</protein>
<evidence type="ECO:0000256" key="1">
    <source>
        <dbReference type="SAM" id="Coils"/>
    </source>
</evidence>
<keyword evidence="4" id="KW-1185">Reference proteome</keyword>
<keyword evidence="2" id="KW-0812">Transmembrane</keyword>
<organism evidence="3 4">
    <name type="scientific">Fadolivirus FV1/VV64</name>
    <dbReference type="NCBI Taxonomy" id="3070911"/>
    <lineage>
        <taxon>Viruses</taxon>
        <taxon>Varidnaviria</taxon>
        <taxon>Bamfordvirae</taxon>
        <taxon>Nucleocytoviricota</taxon>
        <taxon>Megaviricetes</taxon>
        <taxon>Imitervirales</taxon>
        <taxon>Mimiviridae</taxon>
        <taxon>Klosneuvirinae</taxon>
        <taxon>Fadolivirus</taxon>
        <taxon>Fadolivirus algeromassiliense</taxon>
    </lineage>
</organism>
<feature type="transmembrane region" description="Helical" evidence="2">
    <location>
        <begin position="230"/>
        <end position="252"/>
    </location>
</feature>
<keyword evidence="2" id="KW-1133">Transmembrane helix</keyword>